<feature type="chain" id="PRO_5022820231" description="Secreted protein" evidence="1">
    <location>
        <begin position="26"/>
        <end position="68"/>
    </location>
</feature>
<evidence type="ECO:0008006" key="4">
    <source>
        <dbReference type="Google" id="ProtNLM"/>
    </source>
</evidence>
<gene>
    <name evidence="2" type="ORF">ES288_D04G151100v1</name>
</gene>
<evidence type="ECO:0000313" key="3">
    <source>
        <dbReference type="Proteomes" id="UP000323506"/>
    </source>
</evidence>
<dbReference type="AlphaFoldDB" id="A0A5D2D1A1"/>
<feature type="signal peptide" evidence="1">
    <location>
        <begin position="1"/>
        <end position="25"/>
    </location>
</feature>
<protein>
    <recommendedName>
        <fullName evidence="4">Secreted protein</fullName>
    </recommendedName>
</protein>
<proteinExistence type="predicted"/>
<dbReference type="Proteomes" id="UP000323506">
    <property type="component" value="Chromosome D04"/>
</dbReference>
<dbReference type="EMBL" id="CM017704">
    <property type="protein sequence ID" value="TYG74046.1"/>
    <property type="molecule type" value="Genomic_DNA"/>
</dbReference>
<evidence type="ECO:0000256" key="1">
    <source>
        <dbReference type="SAM" id="SignalP"/>
    </source>
</evidence>
<evidence type="ECO:0000313" key="2">
    <source>
        <dbReference type="EMBL" id="TYG74046.1"/>
    </source>
</evidence>
<keyword evidence="1" id="KW-0732">Signal</keyword>
<accession>A0A5D2D1A1</accession>
<sequence>MFFFAFLCLHFIPLLILLNEWFVLPRSFFHPKGRQIPSSSPHCHRMCCFICFPSFLTTVNESPSKMMY</sequence>
<reference evidence="2 3" key="1">
    <citation type="submission" date="2019-06" db="EMBL/GenBank/DDBJ databases">
        <title>WGS assembly of Gossypium darwinii.</title>
        <authorList>
            <person name="Chen Z.J."/>
            <person name="Sreedasyam A."/>
            <person name="Ando A."/>
            <person name="Song Q."/>
            <person name="De L."/>
            <person name="Hulse-Kemp A."/>
            <person name="Ding M."/>
            <person name="Ye W."/>
            <person name="Kirkbride R."/>
            <person name="Jenkins J."/>
            <person name="Plott C."/>
            <person name="Lovell J."/>
            <person name="Lin Y.-M."/>
            <person name="Vaughn R."/>
            <person name="Liu B."/>
            <person name="Li W."/>
            <person name="Simpson S."/>
            <person name="Scheffler B."/>
            <person name="Saski C."/>
            <person name="Grover C."/>
            <person name="Hu G."/>
            <person name="Conover J."/>
            <person name="Carlson J."/>
            <person name="Shu S."/>
            <person name="Boston L."/>
            <person name="Williams M."/>
            <person name="Peterson D."/>
            <person name="Mcgee K."/>
            <person name="Jones D."/>
            <person name="Wendel J."/>
            <person name="Stelly D."/>
            <person name="Grimwood J."/>
            <person name="Schmutz J."/>
        </authorList>
    </citation>
    <scope>NUCLEOTIDE SEQUENCE [LARGE SCALE GENOMIC DNA]</scope>
    <source>
        <strain evidence="2">1808015.09</strain>
    </source>
</reference>
<keyword evidence="3" id="KW-1185">Reference proteome</keyword>
<name>A0A5D2D1A1_GOSDA</name>
<organism evidence="2 3">
    <name type="scientific">Gossypium darwinii</name>
    <name type="common">Darwin's cotton</name>
    <name type="synonym">Gossypium barbadense var. darwinii</name>
    <dbReference type="NCBI Taxonomy" id="34276"/>
    <lineage>
        <taxon>Eukaryota</taxon>
        <taxon>Viridiplantae</taxon>
        <taxon>Streptophyta</taxon>
        <taxon>Embryophyta</taxon>
        <taxon>Tracheophyta</taxon>
        <taxon>Spermatophyta</taxon>
        <taxon>Magnoliopsida</taxon>
        <taxon>eudicotyledons</taxon>
        <taxon>Gunneridae</taxon>
        <taxon>Pentapetalae</taxon>
        <taxon>rosids</taxon>
        <taxon>malvids</taxon>
        <taxon>Malvales</taxon>
        <taxon>Malvaceae</taxon>
        <taxon>Malvoideae</taxon>
        <taxon>Gossypium</taxon>
    </lineage>
</organism>